<dbReference type="InterPro" id="IPR055259">
    <property type="entry name" value="YkvP/CgeB_Glyco_trans-like"/>
</dbReference>
<dbReference type="GeneID" id="10277356"/>
<dbReference type="STRING" id="877455.Metbo_0907"/>
<feature type="coiled-coil region" evidence="1">
    <location>
        <begin position="70"/>
        <end position="97"/>
    </location>
</feature>
<reference evidence="5" key="1">
    <citation type="submission" date="2011-02" db="EMBL/GenBank/DDBJ databases">
        <title>Complete sequence of Methanobacterium sp. AL-21.</title>
        <authorList>
            <consortium name="US DOE Joint Genome Institute"/>
            <person name="Lucas S."/>
            <person name="Copeland A."/>
            <person name="Lapidus A."/>
            <person name="Cheng J.-F."/>
            <person name="Goodwin L."/>
            <person name="Pitluck S."/>
            <person name="Chertkov O."/>
            <person name="Detter J.C."/>
            <person name="Han C."/>
            <person name="Tapia R."/>
            <person name="Land M."/>
            <person name="Hauser L."/>
            <person name="Kyrpides N."/>
            <person name="Ivanova N."/>
            <person name="Mikhailova N."/>
            <person name="Pagani I."/>
            <person name="Cadillo-Quiroz H."/>
            <person name="Imachi H."/>
            <person name="Zinder S."/>
            <person name="Liu W."/>
            <person name="Woyke T."/>
        </authorList>
    </citation>
    <scope>NUCLEOTIDE SEQUENCE [LARGE SCALE GENOMIC DNA]</scope>
    <source>
        <strain evidence="5">AL-21</strain>
    </source>
</reference>
<accession>F0TBS9</accession>
<name>F0TBS9_METLA</name>
<evidence type="ECO:0000313" key="4">
    <source>
        <dbReference type="EMBL" id="ADZ09156.1"/>
    </source>
</evidence>
<reference evidence="4 5" key="2">
    <citation type="journal article" date="2014" name="Int. J. Syst. Evol. Microbiol.">
        <title>Methanobacterium paludis sp. nov. and a novel strain of Methanobacterium lacus isolated from northern peatlands.</title>
        <authorList>
            <person name="Cadillo-Quiroz H."/>
            <person name="Brauer S.L."/>
            <person name="Goodson N."/>
            <person name="Yavitt J.B."/>
            <person name="Zinder S.H."/>
        </authorList>
    </citation>
    <scope>NUCLEOTIDE SEQUENCE [LARGE SCALE GENOMIC DNA]</scope>
    <source>
        <strain evidence="4 5">AL-21</strain>
    </source>
</reference>
<evidence type="ECO:0000256" key="1">
    <source>
        <dbReference type="SAM" id="Coils"/>
    </source>
</evidence>
<protein>
    <recommendedName>
        <fullName evidence="3">Spore protein YkvP/CgeB glycosyl transferase-like domain-containing protein</fullName>
    </recommendedName>
</protein>
<sequence length="626" mass="74102">MKLEVNEDSYKLLCDKYLSLALCEYNQFLFEKNQLNELINKYSSFRSELYSLQEISEDLTTETFEMESDLIHTKKTAEDLERENTELTKVLKTYDSRKIIKFSNKIYGPFSSVKEVAKKIFRKSKQMNSNRKTKNLPKTPNIQPNKPTKPYLKGLKKIKVAIILDEFSYNGFKYEFDAIPLEPTNWLEIMQTEKPDMLFCESAWSGGAWQGRIQYNGESEPENRAILLNLLQFCENNKVPTIFWNKEDPTNFNSFYDTALRFDHIFTTDEECVELYRDKYGHESVHCMLFAGQPRLFNPIETHERTDEIIFAGSWYVHHTERSKEMEQIFDNILRSGYNLKIYNRFQEFGKKHPNYRFPVKYHKYLNPPVAHNKIGDIYKESKYALNINTVTKSTSMFARRVFELMLCNTLILSNYSNGMYRLFDDNIVFVGSEKIDLNNSELKQMNNLYNVLKNHTYKNRFQEILDAIGYEYQHDKNPVTMYYKINNKTEIPDILKHYKSLDYSNKNLVLLSNQISKAEIKDIINNSTDEYEFYNYDDVEDMNIANNTEYFIFANTQLEEDFIDKAISHFSYIAPEFGVEQGEKFSFKYSEKIENVLFENENFNTMLNNQLKGLKTSFPVYQILI</sequence>
<dbReference type="OrthoDB" id="72745at2157"/>
<dbReference type="Proteomes" id="UP000007490">
    <property type="component" value="Chromosome"/>
</dbReference>
<evidence type="ECO:0000256" key="2">
    <source>
        <dbReference type="SAM" id="MobiDB-lite"/>
    </source>
</evidence>
<organism evidence="4 5">
    <name type="scientific">Methanobacterium lacus (strain AL-21)</name>
    <dbReference type="NCBI Taxonomy" id="877455"/>
    <lineage>
        <taxon>Archaea</taxon>
        <taxon>Methanobacteriati</taxon>
        <taxon>Methanobacteriota</taxon>
        <taxon>Methanomada group</taxon>
        <taxon>Methanobacteria</taxon>
        <taxon>Methanobacteriales</taxon>
        <taxon>Methanobacteriaceae</taxon>
        <taxon>Methanobacterium</taxon>
    </lineage>
</organism>
<proteinExistence type="predicted"/>
<dbReference type="Pfam" id="PF13524">
    <property type="entry name" value="Glyco_trans_1_2"/>
    <property type="match status" value="1"/>
</dbReference>
<evidence type="ECO:0000259" key="3">
    <source>
        <dbReference type="Pfam" id="PF13524"/>
    </source>
</evidence>
<dbReference type="EMBL" id="CP002551">
    <property type="protein sequence ID" value="ADZ09156.1"/>
    <property type="molecule type" value="Genomic_DNA"/>
</dbReference>
<dbReference type="RefSeq" id="WP_013644507.1">
    <property type="nucleotide sequence ID" value="NC_015216.1"/>
</dbReference>
<keyword evidence="1" id="KW-0175">Coiled coil</keyword>
<feature type="compositionally biased region" description="Polar residues" evidence="2">
    <location>
        <begin position="136"/>
        <end position="146"/>
    </location>
</feature>
<dbReference type="KEGG" id="mel:Metbo_0907"/>
<dbReference type="AlphaFoldDB" id="F0TBS9"/>
<feature type="region of interest" description="Disordered" evidence="2">
    <location>
        <begin position="126"/>
        <end position="148"/>
    </location>
</feature>
<gene>
    <name evidence="4" type="ordered locus">Metbo_0907</name>
</gene>
<evidence type="ECO:0000313" key="5">
    <source>
        <dbReference type="Proteomes" id="UP000007490"/>
    </source>
</evidence>
<feature type="compositionally biased region" description="Basic residues" evidence="2">
    <location>
        <begin position="126"/>
        <end position="135"/>
    </location>
</feature>
<dbReference type="HOGENOM" id="CLU_025555_0_0_2"/>
<keyword evidence="5" id="KW-1185">Reference proteome</keyword>
<dbReference type="eggNOG" id="arCOG07799">
    <property type="taxonomic scope" value="Archaea"/>
</dbReference>
<feature type="domain" description="Spore protein YkvP/CgeB glycosyl transferase-like" evidence="3">
    <location>
        <begin position="345"/>
        <end position="467"/>
    </location>
</feature>